<dbReference type="GO" id="GO:0006412">
    <property type="term" value="P:translation"/>
    <property type="evidence" value="ECO:0007669"/>
    <property type="project" value="InterPro"/>
</dbReference>
<dbReference type="InterPro" id="IPR035979">
    <property type="entry name" value="RBD_domain_sf"/>
</dbReference>
<evidence type="ECO:0000313" key="8">
    <source>
        <dbReference type="EMBL" id="KAG1791407.1"/>
    </source>
</evidence>
<dbReference type="Pfam" id="PF01245">
    <property type="entry name" value="Ribosomal_L19"/>
    <property type="match status" value="1"/>
</dbReference>
<name>A0A9P7AML0_9AGAM</name>
<dbReference type="GeneID" id="64594114"/>
<dbReference type="GO" id="GO:0003735">
    <property type="term" value="F:structural constituent of ribosome"/>
    <property type="evidence" value="ECO:0007669"/>
    <property type="project" value="InterPro"/>
</dbReference>
<dbReference type="AlphaFoldDB" id="A0A9P7AML0"/>
<dbReference type="CDD" id="cd12306">
    <property type="entry name" value="RRM_II_PABPs"/>
    <property type="match status" value="1"/>
</dbReference>
<dbReference type="InterPro" id="IPR012677">
    <property type="entry name" value="Nucleotide-bd_a/b_plait_sf"/>
</dbReference>
<feature type="domain" description="RRM" evidence="7">
    <location>
        <begin position="83"/>
        <end position="160"/>
    </location>
</feature>
<dbReference type="SMART" id="SM00360">
    <property type="entry name" value="RRM"/>
    <property type="match status" value="1"/>
</dbReference>
<comment type="similarity">
    <text evidence="1">Belongs to the bacterial ribosomal protein bL19 family.</text>
</comment>
<evidence type="ECO:0000256" key="4">
    <source>
        <dbReference type="ARBA" id="ARBA00023274"/>
    </source>
</evidence>
<dbReference type="SUPFAM" id="SSF50104">
    <property type="entry name" value="Translation proteins SH3-like domain"/>
    <property type="match status" value="1"/>
</dbReference>
<evidence type="ECO:0000313" key="9">
    <source>
        <dbReference type="Proteomes" id="UP000719766"/>
    </source>
</evidence>
<evidence type="ECO:0000256" key="2">
    <source>
        <dbReference type="ARBA" id="ARBA00022884"/>
    </source>
</evidence>
<dbReference type="OrthoDB" id="4726at2759"/>
<feature type="region of interest" description="Disordered" evidence="6">
    <location>
        <begin position="1"/>
        <end position="23"/>
    </location>
</feature>
<evidence type="ECO:0000256" key="6">
    <source>
        <dbReference type="SAM" id="MobiDB-lite"/>
    </source>
</evidence>
<dbReference type="SUPFAM" id="SSF54928">
    <property type="entry name" value="RNA-binding domain, RBD"/>
    <property type="match status" value="1"/>
</dbReference>
<feature type="compositionally biased region" description="Low complexity" evidence="6">
    <location>
        <begin position="52"/>
        <end position="65"/>
    </location>
</feature>
<keyword evidence="3" id="KW-0689">Ribosomal protein</keyword>
<proteinExistence type="inferred from homology"/>
<keyword evidence="2 5" id="KW-0694">RNA-binding</keyword>
<evidence type="ECO:0000256" key="1">
    <source>
        <dbReference type="ARBA" id="ARBA00005781"/>
    </source>
</evidence>
<dbReference type="GO" id="GO:0005840">
    <property type="term" value="C:ribosome"/>
    <property type="evidence" value="ECO:0007669"/>
    <property type="project" value="UniProtKB-KW"/>
</dbReference>
<dbReference type="Gene3D" id="3.30.70.330">
    <property type="match status" value="1"/>
</dbReference>
<dbReference type="GO" id="GO:0008143">
    <property type="term" value="F:poly(A) binding"/>
    <property type="evidence" value="ECO:0007669"/>
    <property type="project" value="TreeGrafter"/>
</dbReference>
<comment type="caution">
    <text evidence="8">The sequence shown here is derived from an EMBL/GenBank/DDBJ whole genome shotgun (WGS) entry which is preliminary data.</text>
</comment>
<dbReference type="Proteomes" id="UP000719766">
    <property type="component" value="Unassembled WGS sequence"/>
</dbReference>
<organism evidence="8 9">
    <name type="scientific">Suillus plorans</name>
    <dbReference type="NCBI Taxonomy" id="116603"/>
    <lineage>
        <taxon>Eukaryota</taxon>
        <taxon>Fungi</taxon>
        <taxon>Dikarya</taxon>
        <taxon>Basidiomycota</taxon>
        <taxon>Agaricomycotina</taxon>
        <taxon>Agaricomycetes</taxon>
        <taxon>Agaricomycetidae</taxon>
        <taxon>Boletales</taxon>
        <taxon>Suillineae</taxon>
        <taxon>Suillaceae</taxon>
        <taxon>Suillus</taxon>
    </lineage>
</organism>
<dbReference type="RefSeq" id="XP_041158252.1">
    <property type="nucleotide sequence ID" value="XM_041300350.1"/>
</dbReference>
<keyword evidence="9" id="KW-1185">Reference proteome</keyword>
<dbReference type="Pfam" id="PF00076">
    <property type="entry name" value="RRM_1"/>
    <property type="match status" value="1"/>
</dbReference>
<dbReference type="PROSITE" id="PS50102">
    <property type="entry name" value="RRM"/>
    <property type="match status" value="1"/>
</dbReference>
<reference evidence="8" key="1">
    <citation type="journal article" date="2020" name="New Phytol.">
        <title>Comparative genomics reveals dynamic genome evolution in host specialist ectomycorrhizal fungi.</title>
        <authorList>
            <person name="Lofgren L.A."/>
            <person name="Nguyen N.H."/>
            <person name="Vilgalys R."/>
            <person name="Ruytinx J."/>
            <person name="Liao H.L."/>
            <person name="Branco S."/>
            <person name="Kuo A."/>
            <person name="LaButti K."/>
            <person name="Lipzen A."/>
            <person name="Andreopoulos W."/>
            <person name="Pangilinan J."/>
            <person name="Riley R."/>
            <person name="Hundley H."/>
            <person name="Na H."/>
            <person name="Barry K."/>
            <person name="Grigoriev I.V."/>
            <person name="Stajich J.E."/>
            <person name="Kennedy P.G."/>
        </authorList>
    </citation>
    <scope>NUCLEOTIDE SEQUENCE</scope>
    <source>
        <strain evidence="8">S12</strain>
    </source>
</reference>
<dbReference type="InterPro" id="IPR038657">
    <property type="entry name" value="Ribosomal_bL19_sf"/>
</dbReference>
<dbReference type="PANTHER" id="PTHR23236:SF12">
    <property type="entry name" value="EUKARYOTIC INITIATION FACTOR 4B-RELATED"/>
    <property type="match status" value="1"/>
</dbReference>
<protein>
    <recommendedName>
        <fullName evidence="7">RRM domain-containing protein</fullName>
    </recommendedName>
</protein>
<feature type="compositionally biased region" description="Polar residues" evidence="6">
    <location>
        <begin position="1"/>
        <end position="12"/>
    </location>
</feature>
<gene>
    <name evidence="8" type="ORF">HD556DRAFT_1309982</name>
</gene>
<keyword evidence="4" id="KW-0687">Ribonucleoprotein</keyword>
<dbReference type="PANTHER" id="PTHR23236">
    <property type="entry name" value="EUKARYOTIC TRANSLATION INITIATION FACTOR 4B/4H"/>
    <property type="match status" value="1"/>
</dbReference>
<dbReference type="InterPro" id="IPR001857">
    <property type="entry name" value="Ribosomal_bL19"/>
</dbReference>
<dbReference type="InterPro" id="IPR008991">
    <property type="entry name" value="Translation_prot_SH3-like_sf"/>
</dbReference>
<dbReference type="Gene3D" id="2.30.30.790">
    <property type="match status" value="1"/>
</dbReference>
<evidence type="ECO:0000256" key="5">
    <source>
        <dbReference type="PROSITE-ProRule" id="PRU00176"/>
    </source>
</evidence>
<dbReference type="InterPro" id="IPR000504">
    <property type="entry name" value="RRM_dom"/>
</dbReference>
<dbReference type="GO" id="GO:1990904">
    <property type="term" value="C:ribonucleoprotein complex"/>
    <property type="evidence" value="ECO:0007669"/>
    <property type="project" value="UniProtKB-KW"/>
</dbReference>
<dbReference type="EMBL" id="JABBWE010000043">
    <property type="protein sequence ID" value="KAG1791407.1"/>
    <property type="molecule type" value="Genomic_DNA"/>
</dbReference>
<accession>A0A9P7AML0</accession>
<evidence type="ECO:0000256" key="3">
    <source>
        <dbReference type="ARBA" id="ARBA00022980"/>
    </source>
</evidence>
<dbReference type="GO" id="GO:0005737">
    <property type="term" value="C:cytoplasm"/>
    <property type="evidence" value="ECO:0007669"/>
    <property type="project" value="TreeGrafter"/>
</dbReference>
<evidence type="ECO:0000259" key="7">
    <source>
        <dbReference type="PROSITE" id="PS50102"/>
    </source>
</evidence>
<feature type="region of interest" description="Disordered" evidence="6">
    <location>
        <begin position="41"/>
        <end position="77"/>
    </location>
</feature>
<sequence length="367" mass="40369">MADIDATQTPTTEGVDPIIDDGDEFESKEIQLMKQRVEEMEREAKKLRELQAAAESANGGSAGEADQGVPMETEEEKSIADGRSVFVGNVDYGATPEEIQAHFQACGTINRVTILCDKFTGHPKGFAYVEFAELEHIDAALAMDNSLFRGRLIKVTTKRTNVPGFNRGRGRGGGYRGGYRGGHRGGYGYSPYRARGRTFIRHLSSNTAVYPFSKAVMLPPPPPEIPASQMEALRQGKGIMAYLQKNLPHPAKQKWLATWFARRHPDRLLPGSVLSVSLEHAPTTFSGVLLSIRRRGPDTSFTLRNVIQRTGVEMQFFVNSPHVKDIKILQRAGGGGGKEGRRQRRAKLFFLRDAPGKMTAISAGVKA</sequence>